<dbReference type="PROSITE" id="PS00041">
    <property type="entry name" value="HTH_ARAC_FAMILY_1"/>
    <property type="match status" value="1"/>
</dbReference>
<dbReference type="InterPro" id="IPR018060">
    <property type="entry name" value="HTH_AraC"/>
</dbReference>
<keyword evidence="1" id="KW-0805">Transcription regulation</keyword>
<name>A0ABU9CRN8_9BURK</name>
<comment type="caution">
    <text evidence="5">The sequence shown here is derived from an EMBL/GenBank/DDBJ whole genome shotgun (WGS) entry which is preliminary data.</text>
</comment>
<dbReference type="SMART" id="SM00342">
    <property type="entry name" value="HTH_ARAC"/>
    <property type="match status" value="1"/>
</dbReference>
<dbReference type="Proteomes" id="UP001365405">
    <property type="component" value="Unassembled WGS sequence"/>
</dbReference>
<dbReference type="Pfam" id="PF14525">
    <property type="entry name" value="AraC_binding_2"/>
    <property type="match status" value="1"/>
</dbReference>
<dbReference type="RefSeq" id="WP_341413312.1">
    <property type="nucleotide sequence ID" value="NZ_JBBUTH010000012.1"/>
</dbReference>
<dbReference type="InterPro" id="IPR009057">
    <property type="entry name" value="Homeodomain-like_sf"/>
</dbReference>
<dbReference type="Gene3D" id="1.10.10.60">
    <property type="entry name" value="Homeodomain-like"/>
    <property type="match status" value="1"/>
</dbReference>
<organism evidence="5 6">
    <name type="scientific">Pseudaquabacterium inlustre</name>
    <dbReference type="NCBI Taxonomy" id="2984192"/>
    <lineage>
        <taxon>Bacteria</taxon>
        <taxon>Pseudomonadati</taxon>
        <taxon>Pseudomonadota</taxon>
        <taxon>Betaproteobacteria</taxon>
        <taxon>Burkholderiales</taxon>
        <taxon>Sphaerotilaceae</taxon>
        <taxon>Pseudaquabacterium</taxon>
    </lineage>
</organism>
<feature type="domain" description="HTH araC/xylS-type" evidence="4">
    <location>
        <begin position="230"/>
        <end position="330"/>
    </location>
</feature>
<evidence type="ECO:0000256" key="1">
    <source>
        <dbReference type="ARBA" id="ARBA00023015"/>
    </source>
</evidence>
<dbReference type="PANTHER" id="PTHR46796:SF12">
    <property type="entry name" value="HTH-TYPE DNA-BINDING TRANSCRIPTIONAL ACTIVATOR EUTR"/>
    <property type="match status" value="1"/>
</dbReference>
<evidence type="ECO:0000259" key="4">
    <source>
        <dbReference type="PROSITE" id="PS01124"/>
    </source>
</evidence>
<dbReference type="Pfam" id="PF12833">
    <property type="entry name" value="HTH_18"/>
    <property type="match status" value="1"/>
</dbReference>
<proteinExistence type="predicted"/>
<dbReference type="InterPro" id="IPR035418">
    <property type="entry name" value="AraC-bd_2"/>
</dbReference>
<reference evidence="5 6" key="1">
    <citation type="submission" date="2024-04" db="EMBL/GenBank/DDBJ databases">
        <title>Novel species of the genus Ideonella isolated from streams.</title>
        <authorList>
            <person name="Lu H."/>
        </authorList>
    </citation>
    <scope>NUCLEOTIDE SEQUENCE [LARGE SCALE GENOMIC DNA]</scope>
    <source>
        <strain evidence="5 6">DXS22W</strain>
    </source>
</reference>
<dbReference type="InterPro" id="IPR050204">
    <property type="entry name" value="AraC_XylS_family_regulators"/>
</dbReference>
<protein>
    <submittedName>
        <fullName evidence="5">AraC family transcriptional regulator</fullName>
    </submittedName>
</protein>
<evidence type="ECO:0000313" key="6">
    <source>
        <dbReference type="Proteomes" id="UP001365405"/>
    </source>
</evidence>
<evidence type="ECO:0000256" key="3">
    <source>
        <dbReference type="ARBA" id="ARBA00023163"/>
    </source>
</evidence>
<gene>
    <name evidence="5" type="ORF">AACH10_25140</name>
</gene>
<dbReference type="SUPFAM" id="SSF46689">
    <property type="entry name" value="Homeodomain-like"/>
    <property type="match status" value="1"/>
</dbReference>
<sequence length="331" mass="36350">MLLSPTTVSRAMLGAPARQLFASRDLHETRSMIARVMKPHELRTVGGGQRVAARMHHAALGEVAISRLSHGCTVDIDPGPLQDFYLVMMPLAGHARVQCGPHTLDSDTRQAVVVSPSDALRMRWSADCDQLMVRIGRSFLERVLAARRGRPAEGALQFAPAFDWQASAAWQCVLRFLVDCAESGLEPTRQPLLMAQLQDMVAATLLAEQPHNQQPPEAPRRTAVLPRHVRRVQEHLRAHAHEPITATQLAEVAGCSLRSLHSGFQAYCGVSPMQYLRDLRLDGVRADLLAGQGDTSVSSAALRWGFGHLGRFSADYKARFGEAPSQTLRSH</sequence>
<keyword evidence="2" id="KW-0238">DNA-binding</keyword>
<dbReference type="PANTHER" id="PTHR46796">
    <property type="entry name" value="HTH-TYPE TRANSCRIPTIONAL ACTIVATOR RHAS-RELATED"/>
    <property type="match status" value="1"/>
</dbReference>
<dbReference type="PROSITE" id="PS01124">
    <property type="entry name" value="HTH_ARAC_FAMILY_2"/>
    <property type="match status" value="1"/>
</dbReference>
<keyword evidence="6" id="KW-1185">Reference proteome</keyword>
<evidence type="ECO:0000313" key="5">
    <source>
        <dbReference type="EMBL" id="MEK8053566.1"/>
    </source>
</evidence>
<dbReference type="InterPro" id="IPR018062">
    <property type="entry name" value="HTH_AraC-typ_CS"/>
</dbReference>
<accession>A0ABU9CRN8</accession>
<dbReference type="EMBL" id="JBBUTH010000012">
    <property type="protein sequence ID" value="MEK8053566.1"/>
    <property type="molecule type" value="Genomic_DNA"/>
</dbReference>
<evidence type="ECO:0000256" key="2">
    <source>
        <dbReference type="ARBA" id="ARBA00023125"/>
    </source>
</evidence>
<keyword evidence="3" id="KW-0804">Transcription</keyword>